<dbReference type="OrthoDB" id="979487at2"/>
<accession>A0A4R6Q853</accession>
<dbReference type="AlphaFoldDB" id="A0A4R6Q853"/>
<dbReference type="EMBL" id="SNXR01000017">
    <property type="protein sequence ID" value="TDP57823.1"/>
    <property type="molecule type" value="Genomic_DNA"/>
</dbReference>
<gene>
    <name evidence="1" type="ORF">BC748_2640</name>
</gene>
<dbReference type="SUPFAM" id="SSF48371">
    <property type="entry name" value="ARM repeat"/>
    <property type="match status" value="1"/>
</dbReference>
<organism evidence="1 2">
    <name type="scientific">Flavobacterium dankookense</name>
    <dbReference type="NCBI Taxonomy" id="706186"/>
    <lineage>
        <taxon>Bacteria</taxon>
        <taxon>Pseudomonadati</taxon>
        <taxon>Bacteroidota</taxon>
        <taxon>Flavobacteriia</taxon>
        <taxon>Flavobacteriales</taxon>
        <taxon>Flavobacteriaceae</taxon>
        <taxon>Flavobacterium</taxon>
    </lineage>
</organism>
<reference evidence="1 2" key="1">
    <citation type="submission" date="2019-03" db="EMBL/GenBank/DDBJ databases">
        <title>Genomic Encyclopedia of Archaeal and Bacterial Type Strains, Phase II (KMG-II): from individual species to whole genera.</title>
        <authorList>
            <person name="Goeker M."/>
        </authorList>
    </citation>
    <scope>NUCLEOTIDE SEQUENCE [LARGE SCALE GENOMIC DNA]</scope>
    <source>
        <strain evidence="1 2">DSM 25687</strain>
    </source>
</reference>
<evidence type="ECO:0000313" key="1">
    <source>
        <dbReference type="EMBL" id="TDP57823.1"/>
    </source>
</evidence>
<dbReference type="RefSeq" id="WP_133533854.1">
    <property type="nucleotide sequence ID" value="NZ_SNXR01000017.1"/>
</dbReference>
<dbReference type="Proteomes" id="UP000295260">
    <property type="component" value="Unassembled WGS sequence"/>
</dbReference>
<protein>
    <recommendedName>
        <fullName evidence="3">Adenylosuccinate lyase</fullName>
    </recommendedName>
</protein>
<name>A0A4R6Q853_9FLAO</name>
<proteinExistence type="predicted"/>
<keyword evidence="2" id="KW-1185">Reference proteome</keyword>
<sequence>MNVDYYKNISNCTCYRKDREQNRNLALRNTEFLEKVIEVAFNPNDKAHHNACGILELICERKLKLIVPYLDGFCDVLPKLKNDSAIRPMSKICLFIAKSNHRSNGIKLTQMQETQLLETCLDWLIGDEKVATKATTIKTLFVLGKKYDWVHDELKTILQQGYSEHSAAYKAVTRNILKKIDR</sequence>
<dbReference type="InterPro" id="IPR016024">
    <property type="entry name" value="ARM-type_fold"/>
</dbReference>
<comment type="caution">
    <text evidence="1">The sequence shown here is derived from an EMBL/GenBank/DDBJ whole genome shotgun (WGS) entry which is preliminary data.</text>
</comment>
<evidence type="ECO:0008006" key="3">
    <source>
        <dbReference type="Google" id="ProtNLM"/>
    </source>
</evidence>
<evidence type="ECO:0000313" key="2">
    <source>
        <dbReference type="Proteomes" id="UP000295260"/>
    </source>
</evidence>